<dbReference type="AlphaFoldDB" id="A0A917WT84"/>
<evidence type="ECO:0008006" key="3">
    <source>
        <dbReference type="Google" id="ProtNLM"/>
    </source>
</evidence>
<dbReference type="SUPFAM" id="SSF53067">
    <property type="entry name" value="Actin-like ATPase domain"/>
    <property type="match status" value="1"/>
</dbReference>
<comment type="caution">
    <text evidence="1">The sequence shown here is derived from an EMBL/GenBank/DDBJ whole genome shotgun (WGS) entry which is preliminary data.</text>
</comment>
<sequence>MKLLNKDRINIAINDTMIQYLVTNKKNETVSKDHGEIPLEQGIVEDGKILDQQRLITIFKNIVKDKKWKNRNVAFCVPDSFVTMREESVPKQLNKDEVKKYIELELESSIRLPFKNPVIDFEVIKEEERTNKILLFAYPNERLQAYIEVFEQANLKLVVADLSFLSIYRTYYNMDLANRDEHLLMIQWSKTDLVLTVFHEQKPIFNRHIHLNNNDRDVMKGALDKHKLIHREMIDEKLITIERFMDFYQYSIMSGEAQVSHLLLVGDFPNQLLINEILSSRFNLPIKTITLPNDLPQEYAAVNGLTLRK</sequence>
<dbReference type="Gene3D" id="3.30.420.40">
    <property type="match status" value="1"/>
</dbReference>
<dbReference type="InterPro" id="IPR043129">
    <property type="entry name" value="ATPase_NBD"/>
</dbReference>
<dbReference type="InterPro" id="IPR050696">
    <property type="entry name" value="FtsA/MreB"/>
</dbReference>
<name>A0A917WT84_9BACI</name>
<reference evidence="1" key="1">
    <citation type="journal article" date="2014" name="Int. J. Syst. Evol. Microbiol.">
        <title>Complete genome sequence of Corynebacterium casei LMG S-19264T (=DSM 44701T), isolated from a smear-ripened cheese.</title>
        <authorList>
            <consortium name="US DOE Joint Genome Institute (JGI-PGF)"/>
            <person name="Walter F."/>
            <person name="Albersmeier A."/>
            <person name="Kalinowski J."/>
            <person name="Ruckert C."/>
        </authorList>
    </citation>
    <scope>NUCLEOTIDE SEQUENCE</scope>
    <source>
        <strain evidence="1">CGMCC 1.6333</strain>
    </source>
</reference>
<dbReference type="EMBL" id="BMLG01000003">
    <property type="protein sequence ID" value="GGM27307.1"/>
    <property type="molecule type" value="Genomic_DNA"/>
</dbReference>
<dbReference type="PANTHER" id="PTHR32432:SF3">
    <property type="entry name" value="ETHANOLAMINE UTILIZATION PROTEIN EUTJ"/>
    <property type="match status" value="1"/>
</dbReference>
<dbReference type="PANTHER" id="PTHR32432">
    <property type="entry name" value="CELL DIVISION PROTEIN FTSA-RELATED"/>
    <property type="match status" value="1"/>
</dbReference>
<proteinExistence type="predicted"/>
<gene>
    <name evidence="1" type="ORF">GCM10011351_11400</name>
</gene>
<dbReference type="Pfam" id="PF11104">
    <property type="entry name" value="PilM_2"/>
    <property type="match status" value="1"/>
</dbReference>
<keyword evidence="2" id="KW-1185">Reference proteome</keyword>
<evidence type="ECO:0000313" key="1">
    <source>
        <dbReference type="EMBL" id="GGM27307.1"/>
    </source>
</evidence>
<dbReference type="RefSeq" id="WP_117156888.1">
    <property type="nucleotide sequence ID" value="NZ_BMLG01000003.1"/>
</dbReference>
<dbReference type="InterPro" id="IPR005883">
    <property type="entry name" value="PilM"/>
</dbReference>
<protein>
    <recommendedName>
        <fullName evidence="3">Pilus assembly protein PilM</fullName>
    </recommendedName>
</protein>
<evidence type="ECO:0000313" key="2">
    <source>
        <dbReference type="Proteomes" id="UP000618460"/>
    </source>
</evidence>
<dbReference type="OrthoDB" id="2690797at2"/>
<reference evidence="1" key="2">
    <citation type="submission" date="2020-09" db="EMBL/GenBank/DDBJ databases">
        <authorList>
            <person name="Sun Q."/>
            <person name="Zhou Y."/>
        </authorList>
    </citation>
    <scope>NUCLEOTIDE SEQUENCE</scope>
    <source>
        <strain evidence="1">CGMCC 1.6333</strain>
    </source>
</reference>
<organism evidence="1 2">
    <name type="scientific">Paraliobacillus quinghaiensis</name>
    <dbReference type="NCBI Taxonomy" id="470815"/>
    <lineage>
        <taxon>Bacteria</taxon>
        <taxon>Bacillati</taxon>
        <taxon>Bacillota</taxon>
        <taxon>Bacilli</taxon>
        <taxon>Bacillales</taxon>
        <taxon>Bacillaceae</taxon>
        <taxon>Paraliobacillus</taxon>
    </lineage>
</organism>
<accession>A0A917WT84</accession>
<dbReference type="Proteomes" id="UP000618460">
    <property type="component" value="Unassembled WGS sequence"/>
</dbReference>